<evidence type="ECO:0000313" key="2">
    <source>
        <dbReference type="EMBL" id="PWA96203.1"/>
    </source>
</evidence>
<feature type="region of interest" description="Disordered" evidence="1">
    <location>
        <begin position="1"/>
        <end position="22"/>
    </location>
</feature>
<name>A0A2U1QE06_ARTAN</name>
<keyword evidence="3" id="KW-1185">Reference proteome</keyword>
<dbReference type="Proteomes" id="UP000245207">
    <property type="component" value="Unassembled WGS sequence"/>
</dbReference>
<accession>A0A2U1QE06</accession>
<reference evidence="2 3" key="1">
    <citation type="journal article" date="2018" name="Mol. Plant">
        <title>The genome of Artemisia annua provides insight into the evolution of Asteraceae family and artemisinin biosynthesis.</title>
        <authorList>
            <person name="Shen Q."/>
            <person name="Zhang L."/>
            <person name="Liao Z."/>
            <person name="Wang S."/>
            <person name="Yan T."/>
            <person name="Shi P."/>
            <person name="Liu M."/>
            <person name="Fu X."/>
            <person name="Pan Q."/>
            <person name="Wang Y."/>
            <person name="Lv Z."/>
            <person name="Lu X."/>
            <person name="Zhang F."/>
            <person name="Jiang W."/>
            <person name="Ma Y."/>
            <person name="Chen M."/>
            <person name="Hao X."/>
            <person name="Li L."/>
            <person name="Tang Y."/>
            <person name="Lv G."/>
            <person name="Zhou Y."/>
            <person name="Sun X."/>
            <person name="Brodelius P.E."/>
            <person name="Rose J.K.C."/>
            <person name="Tang K."/>
        </authorList>
    </citation>
    <scope>NUCLEOTIDE SEQUENCE [LARGE SCALE GENOMIC DNA]</scope>
    <source>
        <strain evidence="3">cv. Huhao1</strain>
        <tissue evidence="2">Leaf</tissue>
    </source>
</reference>
<evidence type="ECO:0000313" key="3">
    <source>
        <dbReference type="Proteomes" id="UP000245207"/>
    </source>
</evidence>
<dbReference type="AlphaFoldDB" id="A0A2U1QE06"/>
<organism evidence="2 3">
    <name type="scientific">Artemisia annua</name>
    <name type="common">Sweet wormwood</name>
    <dbReference type="NCBI Taxonomy" id="35608"/>
    <lineage>
        <taxon>Eukaryota</taxon>
        <taxon>Viridiplantae</taxon>
        <taxon>Streptophyta</taxon>
        <taxon>Embryophyta</taxon>
        <taxon>Tracheophyta</taxon>
        <taxon>Spermatophyta</taxon>
        <taxon>Magnoliopsida</taxon>
        <taxon>eudicotyledons</taxon>
        <taxon>Gunneridae</taxon>
        <taxon>Pentapetalae</taxon>
        <taxon>asterids</taxon>
        <taxon>campanulids</taxon>
        <taxon>Asterales</taxon>
        <taxon>Asteraceae</taxon>
        <taxon>Asteroideae</taxon>
        <taxon>Anthemideae</taxon>
        <taxon>Artemisiinae</taxon>
        <taxon>Artemisia</taxon>
    </lineage>
</organism>
<sequence>MSENTCIAGGRGAGRPKAQETPDEILERGTPHIVSLLMHGKLVDTAKPGA</sequence>
<dbReference type="OrthoDB" id="1727607at2759"/>
<protein>
    <submittedName>
        <fullName evidence="2">DNA replication licensing factor MCM4</fullName>
    </submittedName>
</protein>
<dbReference type="STRING" id="35608.A0A2U1QE06"/>
<comment type="caution">
    <text evidence="2">The sequence shown here is derived from an EMBL/GenBank/DDBJ whole genome shotgun (WGS) entry which is preliminary data.</text>
</comment>
<proteinExistence type="predicted"/>
<evidence type="ECO:0000256" key="1">
    <source>
        <dbReference type="SAM" id="MobiDB-lite"/>
    </source>
</evidence>
<dbReference type="EMBL" id="PKPP01000190">
    <property type="protein sequence ID" value="PWA96203.1"/>
    <property type="molecule type" value="Genomic_DNA"/>
</dbReference>
<gene>
    <name evidence="2" type="ORF">CTI12_AA040640</name>
</gene>